<accession>A0A443SGA8</accession>
<dbReference type="InterPro" id="IPR043502">
    <property type="entry name" value="DNA/RNA_pol_sf"/>
</dbReference>
<protein>
    <submittedName>
        <fullName evidence="2">Reverse transcriptase-like protein</fullName>
    </submittedName>
</protein>
<dbReference type="Pfam" id="PF00078">
    <property type="entry name" value="RVT_1"/>
    <property type="match status" value="1"/>
</dbReference>
<feature type="domain" description="Reverse transcriptase" evidence="1">
    <location>
        <begin position="273"/>
        <end position="546"/>
    </location>
</feature>
<dbReference type="Proteomes" id="UP000288716">
    <property type="component" value="Unassembled WGS sequence"/>
</dbReference>
<keyword evidence="2" id="KW-0695">RNA-directed DNA polymerase</keyword>
<name>A0A443SGA8_9ACAR</name>
<dbReference type="CDD" id="cd01650">
    <property type="entry name" value="RT_nLTR_like"/>
    <property type="match status" value="1"/>
</dbReference>
<evidence type="ECO:0000313" key="3">
    <source>
        <dbReference type="Proteomes" id="UP000288716"/>
    </source>
</evidence>
<evidence type="ECO:0000259" key="1">
    <source>
        <dbReference type="PROSITE" id="PS50878"/>
    </source>
</evidence>
<keyword evidence="3" id="KW-1185">Reference proteome</keyword>
<dbReference type="AlphaFoldDB" id="A0A443SGA8"/>
<dbReference type="GO" id="GO:0003964">
    <property type="term" value="F:RNA-directed DNA polymerase activity"/>
    <property type="evidence" value="ECO:0007669"/>
    <property type="project" value="UniProtKB-KW"/>
</dbReference>
<gene>
    <name evidence="2" type="ORF">B4U80_12964</name>
</gene>
<dbReference type="SUPFAM" id="SSF56672">
    <property type="entry name" value="DNA/RNA polymerases"/>
    <property type="match status" value="1"/>
</dbReference>
<dbReference type="PROSITE" id="PS50878">
    <property type="entry name" value="RT_POL"/>
    <property type="match status" value="1"/>
</dbReference>
<dbReference type="VEuPathDB" id="VectorBase:LDEU005476"/>
<comment type="caution">
    <text evidence="2">The sequence shown here is derived from an EMBL/GenBank/DDBJ whole genome shotgun (WGS) entry which is preliminary data.</text>
</comment>
<dbReference type="EMBL" id="NCKV01002648">
    <property type="protein sequence ID" value="RWS26564.1"/>
    <property type="molecule type" value="Genomic_DNA"/>
</dbReference>
<evidence type="ECO:0000313" key="2">
    <source>
        <dbReference type="EMBL" id="RWS26564.1"/>
    </source>
</evidence>
<dbReference type="InterPro" id="IPR000477">
    <property type="entry name" value="RT_dom"/>
</dbReference>
<reference evidence="2 3" key="1">
    <citation type="journal article" date="2018" name="Gigascience">
        <title>Genomes of trombidid mites reveal novel predicted allergens and laterally-transferred genes associated with secondary metabolism.</title>
        <authorList>
            <person name="Dong X."/>
            <person name="Chaisiri K."/>
            <person name="Xia D."/>
            <person name="Armstrong S.D."/>
            <person name="Fang Y."/>
            <person name="Donnelly M.J."/>
            <person name="Kadowaki T."/>
            <person name="McGarry J.W."/>
            <person name="Darby A.C."/>
            <person name="Makepeace B.L."/>
        </authorList>
    </citation>
    <scope>NUCLEOTIDE SEQUENCE [LARGE SCALE GENOMIC DNA]</scope>
    <source>
        <strain evidence="2">UoL-UT</strain>
    </source>
</reference>
<proteinExistence type="predicted"/>
<dbReference type="OrthoDB" id="6503643at2759"/>
<dbReference type="STRING" id="299467.A0A443SGA8"/>
<dbReference type="PANTHER" id="PTHR19446">
    <property type="entry name" value="REVERSE TRANSCRIPTASES"/>
    <property type="match status" value="1"/>
</dbReference>
<sequence length="952" mass="107314">MSAAQPSKKKVFQEFSKLVGNTAGTLKESQVVSMLKSKRYKEVSKRTDNTVQMPALSAPSRVPDSDLLAELDEYIESDMSALKSKQSSSAYMVSIEGAIAERVEWTVCTIYSLIISMCKEIGKKQKIRQRIIGRVSKKGQPLRNNSKGLKRARYLKAQRLWVKNRKACYKLIMEGETESPIELHVDEFHKFWGKAFSGEVSVSAASEPQSDCQVEVLETGRRQDCTSAFKPLTLSEIRTALSKGKRKALGLDGVAGMELCKVPARLLRLFFHLVMRYGYVPPAFKANRTVLIPKGEISADPGAWRPITVASALLRTLHSVLAKRLVKVIQFHPRQKGFVPGDGLLANIQLLDYLLKQKQRSLYLVSLDVSKAFDSVTWTSVHNALKAFGFPEPMIRYLMCTYDGSTTVLQVNGEMSNIINISKGVKQGDPLSPLIFNMIVDNLMYSLPAEVGLPVGAQKVNCLAFADDLVLVAGSRSGLTVLVDAANKFYQQQGLSLNPQKSIFFGKYYHGKLKTTRILQENIVINGREVPNLKRGQILRYLGVNFASEGKLKAQLKIFREALGRIAAAPLKPAQKLYFIKVHYLPKMLFYITTGRLTRVALEYCDFYVRRTVKQVLNLPDWTPNAFFHVPVAKGGLGLPWISATVPMSLRKRLLRLKESTDKVVQEYSKTPEYERLLQQLRRMYPRSWESKQDADKFLLESWHETSNGRDALIFAADKAGNHWLNGTNAKLRGEEFIRFVQLRSNTLPVLANALRGRPTPTCRACGQPGERETLAHILQRCAATHTARVRRHDEVVERCVKEWTRLGLDVRKEPTFTVNSVTYRPDVVLIKGNSIFVIDFAVPIETSVSFRKSYDLKVRKYEAALHSDLVREMCNQPNYVVRFRALIIGAKGAMEGKSIQTAELTNLSRTFQSYLRETAMRGSIKIWKQYRKIMNSSNPRVALSDAPSLAE</sequence>
<keyword evidence="2" id="KW-0808">Transferase</keyword>
<organism evidence="2 3">
    <name type="scientific">Leptotrombidium deliense</name>
    <dbReference type="NCBI Taxonomy" id="299467"/>
    <lineage>
        <taxon>Eukaryota</taxon>
        <taxon>Metazoa</taxon>
        <taxon>Ecdysozoa</taxon>
        <taxon>Arthropoda</taxon>
        <taxon>Chelicerata</taxon>
        <taxon>Arachnida</taxon>
        <taxon>Acari</taxon>
        <taxon>Acariformes</taxon>
        <taxon>Trombidiformes</taxon>
        <taxon>Prostigmata</taxon>
        <taxon>Anystina</taxon>
        <taxon>Parasitengona</taxon>
        <taxon>Trombiculoidea</taxon>
        <taxon>Trombiculidae</taxon>
        <taxon>Leptotrombidium</taxon>
    </lineage>
</organism>
<keyword evidence="2" id="KW-0548">Nucleotidyltransferase</keyword>